<dbReference type="PANTHER" id="PTHR19854">
    <property type="entry name" value="TRANSDUCIN BETA-LIKE 3"/>
    <property type="match status" value="1"/>
</dbReference>
<dbReference type="SMART" id="SM00320">
    <property type="entry name" value="WD40"/>
    <property type="match status" value="12"/>
</dbReference>
<dbReference type="PROSITE" id="PS00678">
    <property type="entry name" value="WD_REPEATS_1"/>
    <property type="match status" value="1"/>
</dbReference>
<feature type="repeat" description="WD" evidence="5">
    <location>
        <begin position="502"/>
        <end position="543"/>
    </location>
</feature>
<organism evidence="7 8">
    <name type="scientific">Agrilus planipennis</name>
    <name type="common">Emerald ash borer</name>
    <name type="synonym">Agrilus marcopoli</name>
    <dbReference type="NCBI Taxonomy" id="224129"/>
    <lineage>
        <taxon>Eukaryota</taxon>
        <taxon>Metazoa</taxon>
        <taxon>Ecdysozoa</taxon>
        <taxon>Arthropoda</taxon>
        <taxon>Hexapoda</taxon>
        <taxon>Insecta</taxon>
        <taxon>Pterygota</taxon>
        <taxon>Neoptera</taxon>
        <taxon>Endopterygota</taxon>
        <taxon>Coleoptera</taxon>
        <taxon>Polyphaga</taxon>
        <taxon>Elateriformia</taxon>
        <taxon>Buprestoidea</taxon>
        <taxon>Buprestidae</taxon>
        <taxon>Agrilinae</taxon>
        <taxon>Agrilus</taxon>
    </lineage>
</organism>
<dbReference type="KEGG" id="apln:108740064"/>
<feature type="repeat" description="WD" evidence="5">
    <location>
        <begin position="98"/>
        <end position="134"/>
    </location>
</feature>
<dbReference type="Gene3D" id="2.130.10.10">
    <property type="entry name" value="YVTN repeat-like/Quinoprotein amine dehydrogenase"/>
    <property type="match status" value="3"/>
</dbReference>
<dbReference type="STRING" id="224129.A0A1W4XAA9"/>
<name>A0A1W4XAA9_AGRPL</name>
<dbReference type="InterPro" id="IPR036322">
    <property type="entry name" value="WD40_repeat_dom_sf"/>
</dbReference>
<dbReference type="OrthoDB" id="5414888at2759"/>
<feature type="repeat" description="WD" evidence="5">
    <location>
        <begin position="544"/>
        <end position="585"/>
    </location>
</feature>
<evidence type="ECO:0000256" key="2">
    <source>
        <dbReference type="ARBA" id="ARBA00022574"/>
    </source>
</evidence>
<dbReference type="GO" id="GO:0034511">
    <property type="term" value="F:U3 snoRNA binding"/>
    <property type="evidence" value="ECO:0007669"/>
    <property type="project" value="TreeGrafter"/>
</dbReference>
<keyword evidence="7" id="KW-1185">Reference proteome</keyword>
<keyword evidence="3" id="KW-0677">Repeat</keyword>
<evidence type="ECO:0000256" key="1">
    <source>
        <dbReference type="ARBA" id="ARBA00004604"/>
    </source>
</evidence>
<dbReference type="PANTHER" id="PTHR19854:SF15">
    <property type="entry name" value="TRANSDUCIN BETA-LIKE PROTEIN 3"/>
    <property type="match status" value="1"/>
</dbReference>
<dbReference type="GO" id="GO:0000480">
    <property type="term" value="P:endonucleolytic cleavage in 5'-ETS of tricistronic rRNA transcript (SSU-rRNA, 5.8S rRNA, LSU-rRNA)"/>
    <property type="evidence" value="ECO:0007669"/>
    <property type="project" value="TreeGrafter"/>
</dbReference>
<dbReference type="InParanoid" id="A0A1W4XAA9"/>
<dbReference type="CDD" id="cd00200">
    <property type="entry name" value="WD40"/>
    <property type="match status" value="2"/>
</dbReference>
<dbReference type="InterPro" id="IPR001680">
    <property type="entry name" value="WD40_rpt"/>
</dbReference>
<feature type="repeat" description="WD" evidence="5">
    <location>
        <begin position="366"/>
        <end position="398"/>
    </location>
</feature>
<dbReference type="InterPro" id="IPR015943">
    <property type="entry name" value="WD40/YVTN_repeat-like_dom_sf"/>
</dbReference>
<dbReference type="Proteomes" id="UP000192223">
    <property type="component" value="Unplaced"/>
</dbReference>
<sequence>MHKLKEVFDVESKHGAFYTGGNVEWHDNILYCKGISTVSLFNIDNGSVSSLIGEEGEDADEIQTFTCNNKRIVTSHKSGLFKLWNEEGNVIKMWKYIHKGPVARLTLLENVLASGGSDGIIRIWELEHQACIYGLKGAQGVIHVVEFYQEKNCIFGSGDDGKIHLWGLEKGQLLRSFNGHFSKVTSIAFHHDKKHFISAGRDKVIILWDSNKEKYLKVIPVYEAVESVISLPHKFQLPDLIIDEKEGIHVAIAGELGIVRIWDVLKSKELFRQSNSLVDKAKDEGGLSITKLIFDSIRNIFGVVTADQNILLHNSSDFSCVKQFVGFSDEILDAIYVGKEDEFIAVATNSCDVKLYEDATMNCQLLKGHTDIVLSLSKCMANRNLFASSGKDNSVRLWLLDGRTATFISEVKTHTASVGSVAFSNLASSFLVSASQDTCLKVWKVPDKLMVGEKLVCLKTQIAHERDINSVTVSPNDKMLATASQDKTAKLWSTDLELLGTLRGHKRGVWCARFSPVDQVVLTSSADCTVKLWSTAELNCLKTIEGHEASVLRAEFITNGLQILTAGADGLLKLFNLKTSECSLTLDQHQARIWALALKTDESGFLTGGSDSLLIKWKDVTVQNREEKKKREEELTLQEQIMSNYVHEGKYLKALSLALELNRPLQTLRIIQAVLKEADQSLKSTVEQLRDEQKELLLNCALEWNTNSRFCQEAQLVINILLEEIQSGRCKISGLGKIVESALPYTERHFKRLTQLLQDLHFIKYTVKCIEPHTTIK</sequence>
<dbReference type="PROSITE" id="PS50082">
    <property type="entry name" value="WD_REPEATS_2"/>
    <property type="match status" value="8"/>
</dbReference>
<protein>
    <submittedName>
        <fullName evidence="8">Transducin beta-like protein 3</fullName>
    </submittedName>
</protein>
<dbReference type="GO" id="GO:0030686">
    <property type="term" value="C:90S preribosome"/>
    <property type="evidence" value="ECO:0007669"/>
    <property type="project" value="TreeGrafter"/>
</dbReference>
<dbReference type="GeneID" id="108740064"/>
<feature type="repeat" description="WD" evidence="5">
    <location>
        <begin position="411"/>
        <end position="445"/>
    </location>
</feature>
<dbReference type="GO" id="GO:0032040">
    <property type="term" value="C:small-subunit processome"/>
    <property type="evidence" value="ECO:0007669"/>
    <property type="project" value="InterPro"/>
</dbReference>
<proteinExistence type="predicted"/>
<accession>A0A1W4XAA9</accession>
<keyword evidence="4" id="KW-0539">Nucleus</keyword>
<keyword evidence="2 5" id="KW-0853">WD repeat</keyword>
<dbReference type="FunCoup" id="A0A1W4XAA9">
    <property type="interactions" value="1965"/>
</dbReference>
<dbReference type="AlphaFoldDB" id="A0A1W4XAA9"/>
<dbReference type="Pfam" id="PF08625">
    <property type="entry name" value="Utp13"/>
    <property type="match status" value="1"/>
</dbReference>
<feature type="repeat" description="WD" evidence="5">
    <location>
        <begin position="177"/>
        <end position="218"/>
    </location>
</feature>
<evidence type="ECO:0000256" key="4">
    <source>
        <dbReference type="ARBA" id="ARBA00023242"/>
    </source>
</evidence>
<dbReference type="GO" id="GO:0000472">
    <property type="term" value="P:endonucleolytic cleavage to generate mature 5'-end of SSU-rRNA from (SSU-rRNA, 5.8S rRNA, LSU-rRNA)"/>
    <property type="evidence" value="ECO:0007669"/>
    <property type="project" value="TreeGrafter"/>
</dbReference>
<reference evidence="8" key="1">
    <citation type="submission" date="2025-08" db="UniProtKB">
        <authorList>
            <consortium name="RefSeq"/>
        </authorList>
    </citation>
    <scope>IDENTIFICATION</scope>
    <source>
        <tissue evidence="8">Entire body</tissue>
    </source>
</reference>
<dbReference type="RefSeq" id="XP_018329757.1">
    <property type="nucleotide sequence ID" value="XM_018474255.2"/>
</dbReference>
<evidence type="ECO:0000313" key="7">
    <source>
        <dbReference type="Proteomes" id="UP000192223"/>
    </source>
</evidence>
<feature type="domain" description="U3 small nucleolar RNA-associated protein 13 C-terminal" evidence="6">
    <location>
        <begin position="639"/>
        <end position="769"/>
    </location>
</feature>
<comment type="subcellular location">
    <subcellularLocation>
        <location evidence="1">Nucleus</location>
        <location evidence="1">Nucleolus</location>
    </subcellularLocation>
</comment>
<dbReference type="SUPFAM" id="SSF50978">
    <property type="entry name" value="WD40 repeat-like"/>
    <property type="match status" value="2"/>
</dbReference>
<feature type="repeat" description="WD" evidence="5">
    <location>
        <begin position="135"/>
        <end position="176"/>
    </location>
</feature>
<evidence type="ECO:0000259" key="6">
    <source>
        <dbReference type="Pfam" id="PF08625"/>
    </source>
</evidence>
<evidence type="ECO:0000313" key="8">
    <source>
        <dbReference type="RefSeq" id="XP_018329757.1"/>
    </source>
</evidence>
<evidence type="ECO:0000256" key="5">
    <source>
        <dbReference type="PROSITE-ProRule" id="PRU00221"/>
    </source>
</evidence>
<dbReference type="InterPro" id="IPR019775">
    <property type="entry name" value="WD40_repeat_CS"/>
</dbReference>
<gene>
    <name evidence="8" type="primary">LOC108740064</name>
</gene>
<dbReference type="Pfam" id="PF00400">
    <property type="entry name" value="WD40"/>
    <property type="match status" value="7"/>
</dbReference>
<dbReference type="PRINTS" id="PR00320">
    <property type="entry name" value="GPROTEINBRPT"/>
</dbReference>
<dbReference type="InterPro" id="IPR020472">
    <property type="entry name" value="WD40_PAC1"/>
</dbReference>
<feature type="repeat" description="WD" evidence="5">
    <location>
        <begin position="461"/>
        <end position="493"/>
    </location>
</feature>
<dbReference type="PROSITE" id="PS50294">
    <property type="entry name" value="WD_REPEATS_REGION"/>
    <property type="match status" value="4"/>
</dbReference>
<dbReference type="InterPro" id="IPR013934">
    <property type="entry name" value="Utp13_C"/>
</dbReference>
<evidence type="ECO:0000256" key="3">
    <source>
        <dbReference type="ARBA" id="ARBA00022737"/>
    </source>
</evidence>